<dbReference type="InterPro" id="IPR030887">
    <property type="entry name" value="Beta-barrel_YaiO"/>
</dbReference>
<gene>
    <name evidence="2" type="ORF">GCM10023183_33970</name>
</gene>
<proteinExistence type="predicted"/>
<comment type="caution">
    <text evidence="2">The sequence shown here is derived from an EMBL/GenBank/DDBJ whole genome shotgun (WGS) entry which is preliminary data.</text>
</comment>
<evidence type="ECO:0000313" key="3">
    <source>
        <dbReference type="Proteomes" id="UP001501844"/>
    </source>
</evidence>
<reference evidence="3" key="1">
    <citation type="journal article" date="2019" name="Int. J. Syst. Evol. Microbiol.">
        <title>The Global Catalogue of Microorganisms (GCM) 10K type strain sequencing project: providing services to taxonomists for standard genome sequencing and annotation.</title>
        <authorList>
            <consortium name="The Broad Institute Genomics Platform"/>
            <consortium name="The Broad Institute Genome Sequencing Center for Infectious Disease"/>
            <person name="Wu L."/>
            <person name="Ma J."/>
        </authorList>
    </citation>
    <scope>NUCLEOTIDE SEQUENCE [LARGE SCALE GENOMIC DNA]</scope>
    <source>
        <strain evidence="3">JCM 17917</strain>
    </source>
</reference>
<dbReference type="EMBL" id="BAABGX010000003">
    <property type="protein sequence ID" value="GAA4313968.1"/>
    <property type="molecule type" value="Genomic_DNA"/>
</dbReference>
<dbReference type="Pfam" id="PF19413">
    <property type="entry name" value="YaiO"/>
    <property type="match status" value="1"/>
</dbReference>
<evidence type="ECO:0000313" key="2">
    <source>
        <dbReference type="EMBL" id="GAA4313968.1"/>
    </source>
</evidence>
<accession>A0ABP8FZ41</accession>
<dbReference type="NCBIfam" id="TIGR04390">
    <property type="entry name" value="OMP_YaiO_dom"/>
    <property type="match status" value="1"/>
</dbReference>
<sequence length="439" mass="50447">MFDKQLTVRQAFFMRLTYFFKFLEYRCYGKTLATLTLLLALIWLQVPAQAQGKIDPDSVFKEAQTLAFAGNHDQAKTLLRQLIKQAPAYQDAQVLLGRIHAWNGHYDSARLVLNPLTKTDAINLEAITALVDVALWSNHPNQILYLTQEGLRTHPQHQELLYKKAKALHLLKRPSEAKATLSELLAVNPAHEQGLALVAALQEELAKNSLYVLYELDAFSKSLDNWHTLSLTYTRHLKRGSLMGRAYVANRYEQTGTMLEADFYPKLNDNWYLYLNAGGSSASFFPKFRSGVSVYRKLWRGFEAEAGLRYLRYEQNTFIYTGSLSKYWGNFWFSFQPYFSPTGQEISRSYFFTARYYYGEGAEFLSLTLGSGFSPDDRNKDLSLLPSSTLRSNKIRLDAQKKLTPLLLVTIRMGLDHQEYLPSTFRNNFTFGLGLDRRF</sequence>
<organism evidence="2 3">
    <name type="scientific">Nibribacter koreensis</name>
    <dbReference type="NCBI Taxonomy" id="1084519"/>
    <lineage>
        <taxon>Bacteria</taxon>
        <taxon>Pseudomonadati</taxon>
        <taxon>Bacteroidota</taxon>
        <taxon>Cytophagia</taxon>
        <taxon>Cytophagales</taxon>
        <taxon>Hymenobacteraceae</taxon>
        <taxon>Nibribacter</taxon>
    </lineage>
</organism>
<dbReference type="SUPFAM" id="SSF48452">
    <property type="entry name" value="TPR-like"/>
    <property type="match status" value="1"/>
</dbReference>
<evidence type="ECO:0000259" key="1">
    <source>
        <dbReference type="Pfam" id="PF19413"/>
    </source>
</evidence>
<feature type="domain" description="YaiO beta-barrel" evidence="1">
    <location>
        <begin position="207"/>
        <end position="377"/>
    </location>
</feature>
<dbReference type="Pfam" id="PF14559">
    <property type="entry name" value="TPR_19"/>
    <property type="match status" value="2"/>
</dbReference>
<name>A0ABP8FZ41_9BACT</name>
<dbReference type="Proteomes" id="UP001501844">
    <property type="component" value="Unassembled WGS sequence"/>
</dbReference>
<protein>
    <recommendedName>
        <fullName evidence="1">YaiO beta-barrel domain-containing protein</fullName>
    </recommendedName>
</protein>
<dbReference type="Gene3D" id="1.25.40.10">
    <property type="entry name" value="Tetratricopeptide repeat domain"/>
    <property type="match status" value="1"/>
</dbReference>
<keyword evidence="3" id="KW-1185">Reference proteome</keyword>
<dbReference type="InterPro" id="IPR011990">
    <property type="entry name" value="TPR-like_helical_dom_sf"/>
</dbReference>